<evidence type="ECO:0000313" key="2">
    <source>
        <dbReference type="Proteomes" id="UP000220669"/>
    </source>
</evidence>
<proteinExistence type="predicted"/>
<name>A0AB36SD24_9ENTE</name>
<accession>A0AB36SD24</accession>
<evidence type="ECO:0000313" key="1">
    <source>
        <dbReference type="EMBL" id="PEH46783.1"/>
    </source>
</evidence>
<dbReference type="NCBIfam" id="TIGR03603">
    <property type="entry name" value="cyclo_dehy_ocin"/>
    <property type="match status" value="1"/>
</dbReference>
<dbReference type="RefSeq" id="WP_016176861.1">
    <property type="nucleotide sequence ID" value="NZ_CP065537.1"/>
</dbReference>
<gene>
    <name evidence="1" type="ORF">CRM96_00230</name>
</gene>
<reference evidence="1 2" key="1">
    <citation type="submission" date="2017-09" db="EMBL/GenBank/DDBJ databases">
        <title>FDA dAtabase for Regulatory Grade micrObial Sequences (FDA-ARGOS): Supporting development and validation of Infectious Disease Dx tests.</title>
        <authorList>
            <person name="Minogue T."/>
            <person name="Wolcott M."/>
            <person name="Wasieloski L."/>
            <person name="Aguilar W."/>
            <person name="Moore D."/>
            <person name="Tallon L.J."/>
            <person name="Sadzewicz L."/>
            <person name="Ott S."/>
            <person name="Zhao X."/>
            <person name="Nagaraj S."/>
            <person name="Vavikolanu K."/>
            <person name="Aluvathingal J."/>
            <person name="Nadendla S."/>
            <person name="Sichtig H."/>
        </authorList>
    </citation>
    <scope>NUCLEOTIDE SEQUENCE [LARGE SCALE GENOMIC DNA]</scope>
    <source>
        <strain evidence="1 2">FDAARGOS_396</strain>
    </source>
</reference>
<comment type="caution">
    <text evidence="1">The sequence shown here is derived from an EMBL/GenBank/DDBJ whole genome shotgun (WGS) entry which is preliminary data.</text>
</comment>
<organism evidence="1 2">
    <name type="scientific">Enterococcus durans</name>
    <dbReference type="NCBI Taxonomy" id="53345"/>
    <lineage>
        <taxon>Bacteria</taxon>
        <taxon>Bacillati</taxon>
        <taxon>Bacillota</taxon>
        <taxon>Bacilli</taxon>
        <taxon>Lactobacillales</taxon>
        <taxon>Enterococcaceae</taxon>
        <taxon>Enterococcus</taxon>
    </lineage>
</organism>
<dbReference type="Proteomes" id="UP000220669">
    <property type="component" value="Unassembled WGS sequence"/>
</dbReference>
<dbReference type="InterPro" id="IPR019892">
    <property type="entry name" value="Cyclo_dehy_ocin"/>
</dbReference>
<dbReference type="AlphaFoldDB" id="A0AB36SD24"/>
<sequence length="305" mass="35265">MKTYIIKNGTKIISNDSEFILKRGVIHKSELVINKEDSSNDFVNAFQKLIEKKTITISKEYSIYDDFKTLTKFGFLTFAKKELKKPLVIVEDELVEKVTSYFGQHSKVISASEFLTSKEIDMLNEDKNILKLSIIIEQKKSILKDFEHVYLLTRMLNLSLLRGFNKLMKLTETVNTIAFFDNENVFITCIEHGETGCYECLEQQLMSHFEGFADSYIEQRDMDVSSSELLFALSIVKKEFDNINIYGQSSLLGNNIHFNMNNYEYSFNTNRIQSCCSNCATFNNTLFEEQNIRSVNVLKELMASD</sequence>
<dbReference type="EMBL" id="PDEB01000002">
    <property type="protein sequence ID" value="PEH46783.1"/>
    <property type="molecule type" value="Genomic_DNA"/>
</dbReference>
<protein>
    <submittedName>
        <fullName evidence="1">Bacteriocin biosynthesis cyclodehydratase</fullName>
    </submittedName>
</protein>